<evidence type="ECO:0000313" key="3">
    <source>
        <dbReference type="EMBL" id="KAL1276518.1"/>
    </source>
</evidence>
<comment type="caution">
    <text evidence="3">The sequence shown here is derived from an EMBL/GenBank/DDBJ whole genome shotgun (WGS) entry which is preliminary data.</text>
</comment>
<name>A0ABR3NIK2_9TELE</name>
<dbReference type="InterPro" id="IPR043128">
    <property type="entry name" value="Rev_trsase/Diguanyl_cyclase"/>
</dbReference>
<dbReference type="Gene3D" id="1.10.340.70">
    <property type="match status" value="1"/>
</dbReference>
<feature type="domain" description="Integrase zinc-binding" evidence="2">
    <location>
        <begin position="589"/>
        <end position="625"/>
    </location>
</feature>
<dbReference type="SUPFAM" id="SSF56672">
    <property type="entry name" value="DNA/RNA polymerases"/>
    <property type="match status" value="1"/>
</dbReference>
<keyword evidence="4" id="KW-1185">Reference proteome</keyword>
<accession>A0ABR3NIK2</accession>
<gene>
    <name evidence="3" type="ORF">QQF64_036141</name>
</gene>
<evidence type="ECO:0000256" key="1">
    <source>
        <dbReference type="SAM" id="MobiDB-lite"/>
    </source>
</evidence>
<dbReference type="Gene3D" id="3.10.10.10">
    <property type="entry name" value="HIV Type 1 Reverse Transcriptase, subunit A, domain 1"/>
    <property type="match status" value="1"/>
</dbReference>
<dbReference type="Proteomes" id="UP001558613">
    <property type="component" value="Unassembled WGS sequence"/>
</dbReference>
<dbReference type="Pfam" id="PF17921">
    <property type="entry name" value="Integrase_H2C2"/>
    <property type="match status" value="1"/>
</dbReference>
<dbReference type="InterPro" id="IPR041588">
    <property type="entry name" value="Integrase_H2C2"/>
</dbReference>
<sequence length="666" mass="75403">MKQALMISSENMGAKWLQSDTWIQMYQLKLSQLASTTQHGRKQSEQLQQTISPLLQSLDATEASLLAFTQQSQPNVATSGPHPHVARAPLLQPPPRPGWMSDPEAVHRDSAILMAHPTWVPPCTRLLLLQRQPLSSQLLVGEFQKALKQNSTHMMSKETISEFAEEIRRLVVLAYPRVDIELREQITADAFLKGLRNQKVANEVMNGDPVMRDEAQLLVSSHEHNFKATFGRDFDQWGRTQHVSWADDNTDSDEELQALQSRRVQSQGYVTQNQLQTLIDKVDKLQLVVDRLPPPFSAVPPSYCETHQMQPSMPSQPELRMGIPDCPCKKEGGGGVRWCVDYHQLNDLTIKDAYALPKIEECLDVPVGAKTFSTLELQSGYWQIEIKLDHRNKTAFGMDFMSTQGCNSGYAMSPAHSRWPWSWFYKVSLCWTLSVQPGHWSEQSQLQWGKRRSSLLQAVSSHRPIRGLNDQKASLLGGLKNSASTTLSLSTGQAYTTPMLMRCLEKLWMRNPVTATKQGKSWIVYYARAVTSVRNSTNNGPDLRKMSMMLFPWQRGHDAESSSLQLLAVLAPSGNARGDPLLLMECCWRNEVLQASHNPTQAGHAGEEKTLMRMRRHYHWYNMVRYAFLSRSAHSVAPARQPVQRGGQSFRTFKLVHLWTGFISMS</sequence>
<feature type="region of interest" description="Disordered" evidence="1">
    <location>
        <begin position="74"/>
        <end position="103"/>
    </location>
</feature>
<dbReference type="PANTHER" id="PTHR24559">
    <property type="entry name" value="TRANSPOSON TY3-I GAG-POL POLYPROTEIN"/>
    <property type="match status" value="1"/>
</dbReference>
<organism evidence="3 4">
    <name type="scientific">Cirrhinus molitorella</name>
    <name type="common">mud carp</name>
    <dbReference type="NCBI Taxonomy" id="172907"/>
    <lineage>
        <taxon>Eukaryota</taxon>
        <taxon>Metazoa</taxon>
        <taxon>Chordata</taxon>
        <taxon>Craniata</taxon>
        <taxon>Vertebrata</taxon>
        <taxon>Euteleostomi</taxon>
        <taxon>Actinopterygii</taxon>
        <taxon>Neopterygii</taxon>
        <taxon>Teleostei</taxon>
        <taxon>Ostariophysi</taxon>
        <taxon>Cypriniformes</taxon>
        <taxon>Cyprinidae</taxon>
        <taxon>Labeoninae</taxon>
        <taxon>Labeonini</taxon>
        <taxon>Cirrhinus</taxon>
    </lineage>
</organism>
<reference evidence="3 4" key="1">
    <citation type="submission" date="2023-09" db="EMBL/GenBank/DDBJ databases">
        <authorList>
            <person name="Wang M."/>
        </authorList>
    </citation>
    <scope>NUCLEOTIDE SEQUENCE [LARGE SCALE GENOMIC DNA]</scope>
    <source>
        <strain evidence="3">GT-2023</strain>
        <tissue evidence="3">Liver</tissue>
    </source>
</reference>
<dbReference type="PANTHER" id="PTHR24559:SF444">
    <property type="entry name" value="REVERSE TRANSCRIPTASE DOMAIN-CONTAINING PROTEIN"/>
    <property type="match status" value="1"/>
</dbReference>
<dbReference type="InterPro" id="IPR053134">
    <property type="entry name" value="RNA-dir_DNA_polymerase"/>
</dbReference>
<proteinExistence type="predicted"/>
<evidence type="ECO:0000313" key="4">
    <source>
        <dbReference type="Proteomes" id="UP001558613"/>
    </source>
</evidence>
<evidence type="ECO:0000259" key="2">
    <source>
        <dbReference type="Pfam" id="PF17921"/>
    </source>
</evidence>
<protein>
    <recommendedName>
        <fullName evidence="2">Integrase zinc-binding domain-containing protein</fullName>
    </recommendedName>
</protein>
<dbReference type="InterPro" id="IPR043502">
    <property type="entry name" value="DNA/RNA_pol_sf"/>
</dbReference>
<dbReference type="Gene3D" id="3.30.70.270">
    <property type="match status" value="1"/>
</dbReference>
<dbReference type="EMBL" id="JAYMGO010000004">
    <property type="protein sequence ID" value="KAL1276518.1"/>
    <property type="molecule type" value="Genomic_DNA"/>
</dbReference>